<evidence type="ECO:0000313" key="2">
    <source>
        <dbReference type="EMBL" id="KIZ15739.1"/>
    </source>
</evidence>
<proteinExistence type="predicted"/>
<dbReference type="EMBL" id="JRKI01000031">
    <property type="protein sequence ID" value="KIZ15739.1"/>
    <property type="molecule type" value="Genomic_DNA"/>
</dbReference>
<name>A0A0D7CHL9_9ACTN</name>
<protein>
    <submittedName>
        <fullName evidence="2">Uncharacterized protein</fullName>
    </submittedName>
</protein>
<dbReference type="PATRIC" id="fig|1240678.4.peg.5338"/>
<reference evidence="2 3" key="1">
    <citation type="submission" date="2014-09" db="EMBL/GenBank/DDBJ databases">
        <title>Draft genome sequence of Streptomyces natalensis ATCC 27448, producer of the antifungal pimaricin.</title>
        <authorList>
            <person name="Mendes M.V."/>
            <person name="Beites T."/>
            <person name="Pires S."/>
            <person name="Santos C.L."/>
            <person name="Moradas-Ferreira P."/>
        </authorList>
    </citation>
    <scope>NUCLEOTIDE SEQUENCE [LARGE SCALE GENOMIC DNA]</scope>
    <source>
        <strain evidence="2 3">ATCC 27448</strain>
    </source>
</reference>
<keyword evidence="3" id="KW-1185">Reference proteome</keyword>
<keyword evidence="1" id="KW-0732">Signal</keyword>
<dbReference type="RefSeq" id="WP_030063312.1">
    <property type="nucleotide sequence ID" value="NZ_JRKI01000031.1"/>
</dbReference>
<dbReference type="Proteomes" id="UP000032458">
    <property type="component" value="Unassembled WGS sequence"/>
</dbReference>
<feature type="chain" id="PRO_5038389264" evidence="1">
    <location>
        <begin position="20"/>
        <end position="129"/>
    </location>
</feature>
<feature type="signal peptide" evidence="1">
    <location>
        <begin position="1"/>
        <end position="19"/>
    </location>
</feature>
<dbReference type="AlphaFoldDB" id="A0A0D7CHL9"/>
<organism evidence="2 3">
    <name type="scientific">Streptomyces natalensis ATCC 27448</name>
    <dbReference type="NCBI Taxonomy" id="1240678"/>
    <lineage>
        <taxon>Bacteria</taxon>
        <taxon>Bacillati</taxon>
        <taxon>Actinomycetota</taxon>
        <taxon>Actinomycetes</taxon>
        <taxon>Kitasatosporales</taxon>
        <taxon>Streptomycetaceae</taxon>
        <taxon>Streptomyces</taxon>
    </lineage>
</organism>
<comment type="caution">
    <text evidence="2">The sequence shown here is derived from an EMBL/GenBank/DDBJ whole genome shotgun (WGS) entry which is preliminary data.</text>
</comment>
<evidence type="ECO:0000256" key="1">
    <source>
        <dbReference type="SAM" id="SignalP"/>
    </source>
</evidence>
<accession>A0A0D7CHL9</accession>
<evidence type="ECO:0000313" key="3">
    <source>
        <dbReference type="Proteomes" id="UP000032458"/>
    </source>
</evidence>
<gene>
    <name evidence="2" type="ORF">SNA_25090</name>
</gene>
<sequence length="129" mass="13433">MAVAAALPVVLATPVVASAQPVPVSAHASRAVQVEEAVVNCVDDNRSNQVTGDNLFVLTNLDPQETENVPANTTQLTCTNEATSNVPVEMTVTFSDHEKVTERLDAAHNTNLTANNPNAVAESATAAVI</sequence>